<dbReference type="EMBL" id="JADYXP020000007">
    <property type="protein sequence ID" value="KAL0120921.1"/>
    <property type="molecule type" value="Genomic_DNA"/>
</dbReference>
<evidence type="ECO:0000313" key="1">
    <source>
        <dbReference type="EMBL" id="KAL0120921.1"/>
    </source>
</evidence>
<organism evidence="1 2">
    <name type="scientific">Cardiocondyla obscurior</name>
    <dbReference type="NCBI Taxonomy" id="286306"/>
    <lineage>
        <taxon>Eukaryota</taxon>
        <taxon>Metazoa</taxon>
        <taxon>Ecdysozoa</taxon>
        <taxon>Arthropoda</taxon>
        <taxon>Hexapoda</taxon>
        <taxon>Insecta</taxon>
        <taxon>Pterygota</taxon>
        <taxon>Neoptera</taxon>
        <taxon>Endopterygota</taxon>
        <taxon>Hymenoptera</taxon>
        <taxon>Apocrita</taxon>
        <taxon>Aculeata</taxon>
        <taxon>Formicoidea</taxon>
        <taxon>Formicidae</taxon>
        <taxon>Myrmicinae</taxon>
        <taxon>Cardiocondyla</taxon>
    </lineage>
</organism>
<gene>
    <name evidence="1" type="ORF">PUN28_008551</name>
</gene>
<dbReference type="AlphaFoldDB" id="A0AAW2FY63"/>
<keyword evidence="2" id="KW-1185">Reference proteome</keyword>
<reference evidence="1 2" key="1">
    <citation type="submission" date="2023-03" db="EMBL/GenBank/DDBJ databases">
        <title>High recombination rates correlate with genetic variation in Cardiocondyla obscurior ants.</title>
        <authorList>
            <person name="Errbii M."/>
        </authorList>
    </citation>
    <scope>NUCLEOTIDE SEQUENCE [LARGE SCALE GENOMIC DNA]</scope>
    <source>
        <strain evidence="1">Alpha-2009</strain>
        <tissue evidence="1">Whole body</tissue>
    </source>
</reference>
<sequence length="163" mass="18529">MQIRRSYNAGMRMILIDDPARTICQLFTDTPSSSDCRYRITALNFRVLTSASLNYPYSSVYTRTARTCRERHACTDSLAPRRNCILAARLSTRYSAVYPFYFFSIIRCSCLRGEITVSKPRGNRLNADSKSVTVPGIFVALFKPHRVQSSRSSSVVFYVSLIL</sequence>
<protein>
    <submittedName>
        <fullName evidence="1">Uncharacterized protein</fullName>
    </submittedName>
</protein>
<comment type="caution">
    <text evidence="1">The sequence shown here is derived from an EMBL/GenBank/DDBJ whole genome shotgun (WGS) entry which is preliminary data.</text>
</comment>
<name>A0AAW2FY63_9HYME</name>
<evidence type="ECO:0000313" key="2">
    <source>
        <dbReference type="Proteomes" id="UP001430953"/>
    </source>
</evidence>
<proteinExistence type="predicted"/>
<accession>A0AAW2FY63</accession>
<dbReference type="Proteomes" id="UP001430953">
    <property type="component" value="Unassembled WGS sequence"/>
</dbReference>